<proteinExistence type="predicted"/>
<feature type="signal peptide" evidence="1">
    <location>
        <begin position="1"/>
        <end position="27"/>
    </location>
</feature>
<reference evidence="2 3" key="1">
    <citation type="submission" date="2016-10" db="EMBL/GenBank/DDBJ databases">
        <authorList>
            <person name="de Groot N.N."/>
        </authorList>
    </citation>
    <scope>NUCLEOTIDE SEQUENCE [LARGE SCALE GENOMIC DNA]</scope>
    <source>
        <strain evidence="2 3">DSM 44468</strain>
    </source>
</reference>
<dbReference type="STRING" id="115433.SAMN05421835_10475"/>
<keyword evidence="3" id="KW-1185">Reference proteome</keyword>
<gene>
    <name evidence="2" type="ORF">SAMN05421835_10475</name>
</gene>
<dbReference type="AlphaFoldDB" id="A0A1I3PWJ4"/>
<feature type="chain" id="PRO_5011699018" description="Secreted protein" evidence="1">
    <location>
        <begin position="28"/>
        <end position="67"/>
    </location>
</feature>
<evidence type="ECO:0000313" key="2">
    <source>
        <dbReference type="EMBL" id="SFJ25810.1"/>
    </source>
</evidence>
<keyword evidence="1" id="KW-0732">Signal</keyword>
<organism evidence="2 3">
    <name type="scientific">Amycolatopsis sacchari</name>
    <dbReference type="NCBI Taxonomy" id="115433"/>
    <lineage>
        <taxon>Bacteria</taxon>
        <taxon>Bacillati</taxon>
        <taxon>Actinomycetota</taxon>
        <taxon>Actinomycetes</taxon>
        <taxon>Pseudonocardiales</taxon>
        <taxon>Pseudonocardiaceae</taxon>
        <taxon>Amycolatopsis</taxon>
    </lineage>
</organism>
<evidence type="ECO:0000313" key="3">
    <source>
        <dbReference type="Proteomes" id="UP000199025"/>
    </source>
</evidence>
<evidence type="ECO:0000256" key="1">
    <source>
        <dbReference type="SAM" id="SignalP"/>
    </source>
</evidence>
<sequence length="67" mass="6571">MRRITTAVAAFALAAGTLLGLTGTASADPTSVSVDMCVGGGGTLISSDEGAHLTCIGGWFNGFPVVV</sequence>
<name>A0A1I3PWJ4_9PSEU</name>
<dbReference type="RefSeq" id="WP_143249824.1">
    <property type="nucleotide sequence ID" value="NZ_CBDQZW010000022.1"/>
</dbReference>
<dbReference type="EMBL" id="FORP01000004">
    <property type="protein sequence ID" value="SFJ25810.1"/>
    <property type="molecule type" value="Genomic_DNA"/>
</dbReference>
<dbReference type="Proteomes" id="UP000199025">
    <property type="component" value="Unassembled WGS sequence"/>
</dbReference>
<evidence type="ECO:0008006" key="4">
    <source>
        <dbReference type="Google" id="ProtNLM"/>
    </source>
</evidence>
<accession>A0A1I3PWJ4</accession>
<protein>
    <recommendedName>
        <fullName evidence="4">Secreted protein</fullName>
    </recommendedName>
</protein>